<feature type="non-terminal residue" evidence="1">
    <location>
        <position position="23"/>
    </location>
</feature>
<reference evidence="1 2" key="2">
    <citation type="journal article" date="2017" name="Front. Plant Sci.">
        <title>Gene Classification and Mining of Molecular Markers Useful in Red Clover (Trifolium pratense) Breeding.</title>
        <authorList>
            <person name="Istvanek J."/>
            <person name="Dluhosova J."/>
            <person name="Dluhos P."/>
            <person name="Patkova L."/>
            <person name="Nedelnik J."/>
            <person name="Repkova J."/>
        </authorList>
    </citation>
    <scope>NUCLEOTIDE SEQUENCE [LARGE SCALE GENOMIC DNA]</scope>
    <source>
        <strain evidence="2">cv. Tatra</strain>
        <tissue evidence="1">Young leaves</tissue>
    </source>
</reference>
<dbReference type="EMBL" id="ASHM01243211">
    <property type="protein sequence ID" value="PNX69179.1"/>
    <property type="molecule type" value="Genomic_DNA"/>
</dbReference>
<gene>
    <name evidence="1" type="ORF">L195_g064318</name>
</gene>
<protein>
    <submittedName>
        <fullName evidence="1">Uncharacterized protein</fullName>
    </submittedName>
</protein>
<accession>A0A2K3KSB6</accession>
<reference evidence="1 2" key="1">
    <citation type="journal article" date="2014" name="Am. J. Bot.">
        <title>Genome assembly and annotation for red clover (Trifolium pratense; Fabaceae).</title>
        <authorList>
            <person name="Istvanek J."/>
            <person name="Jaros M."/>
            <person name="Krenek A."/>
            <person name="Repkova J."/>
        </authorList>
    </citation>
    <scope>NUCLEOTIDE SEQUENCE [LARGE SCALE GENOMIC DNA]</scope>
    <source>
        <strain evidence="2">cv. Tatra</strain>
        <tissue evidence="1">Young leaves</tissue>
    </source>
</reference>
<evidence type="ECO:0000313" key="1">
    <source>
        <dbReference type="EMBL" id="PNX69179.1"/>
    </source>
</evidence>
<sequence length="23" mass="2625">MVLAKEVQSLQVVAVFFETLMEI</sequence>
<name>A0A2K3KSB6_TRIPR</name>
<proteinExistence type="predicted"/>
<comment type="caution">
    <text evidence="1">The sequence shown here is derived from an EMBL/GenBank/DDBJ whole genome shotgun (WGS) entry which is preliminary data.</text>
</comment>
<dbReference type="AlphaFoldDB" id="A0A2K3KSB6"/>
<evidence type="ECO:0000313" key="2">
    <source>
        <dbReference type="Proteomes" id="UP000236291"/>
    </source>
</evidence>
<organism evidence="1 2">
    <name type="scientific">Trifolium pratense</name>
    <name type="common">Red clover</name>
    <dbReference type="NCBI Taxonomy" id="57577"/>
    <lineage>
        <taxon>Eukaryota</taxon>
        <taxon>Viridiplantae</taxon>
        <taxon>Streptophyta</taxon>
        <taxon>Embryophyta</taxon>
        <taxon>Tracheophyta</taxon>
        <taxon>Spermatophyta</taxon>
        <taxon>Magnoliopsida</taxon>
        <taxon>eudicotyledons</taxon>
        <taxon>Gunneridae</taxon>
        <taxon>Pentapetalae</taxon>
        <taxon>rosids</taxon>
        <taxon>fabids</taxon>
        <taxon>Fabales</taxon>
        <taxon>Fabaceae</taxon>
        <taxon>Papilionoideae</taxon>
        <taxon>50 kb inversion clade</taxon>
        <taxon>NPAAA clade</taxon>
        <taxon>Hologalegina</taxon>
        <taxon>IRL clade</taxon>
        <taxon>Trifolieae</taxon>
        <taxon>Trifolium</taxon>
    </lineage>
</organism>
<dbReference type="Proteomes" id="UP000236291">
    <property type="component" value="Unassembled WGS sequence"/>
</dbReference>